<comment type="caution">
    <text evidence="5">The sequence shown here is derived from an EMBL/GenBank/DDBJ whole genome shotgun (WGS) entry which is preliminary data.</text>
</comment>
<dbReference type="Gene3D" id="3.90.550.10">
    <property type="entry name" value="Spore Coat Polysaccharide Biosynthesis Protein SpsA, Chain A"/>
    <property type="match status" value="1"/>
</dbReference>
<feature type="domain" description="Nucleotidyl transferase" evidence="3">
    <location>
        <begin position="2"/>
        <end position="231"/>
    </location>
</feature>
<dbReference type="SUPFAM" id="SSF53448">
    <property type="entry name" value="Nucleotide-diphospho-sugar transferases"/>
    <property type="match status" value="1"/>
</dbReference>
<protein>
    <recommendedName>
        <fullName evidence="2">Bifunctional protein GlmU</fullName>
    </recommendedName>
</protein>
<evidence type="ECO:0000313" key="5">
    <source>
        <dbReference type="EMBL" id="MFC7068756.1"/>
    </source>
</evidence>
<dbReference type="Pfam" id="PF25087">
    <property type="entry name" value="GMPPB_C"/>
    <property type="match status" value="1"/>
</dbReference>
<dbReference type="SUPFAM" id="SSF51161">
    <property type="entry name" value="Trimeric LpxA-like enzymes"/>
    <property type="match status" value="1"/>
</dbReference>
<dbReference type="PANTHER" id="PTHR22572">
    <property type="entry name" value="SUGAR-1-PHOSPHATE GUANYL TRANSFERASE"/>
    <property type="match status" value="1"/>
</dbReference>
<gene>
    <name evidence="5" type="ORF">ACFQL9_03805</name>
</gene>
<dbReference type="Pfam" id="PF00483">
    <property type="entry name" value="NTP_transferase"/>
    <property type="match status" value="1"/>
</dbReference>
<dbReference type="InterPro" id="IPR005835">
    <property type="entry name" value="NTP_transferase_dom"/>
</dbReference>
<evidence type="ECO:0000313" key="6">
    <source>
        <dbReference type="Proteomes" id="UP001596461"/>
    </source>
</evidence>
<proteinExistence type="inferred from homology"/>
<dbReference type="InterPro" id="IPR029044">
    <property type="entry name" value="Nucleotide-diphossugar_trans"/>
</dbReference>
<name>A0ABD5W6N1_9EURY</name>
<evidence type="ECO:0000256" key="2">
    <source>
        <dbReference type="ARBA" id="ARBA00013414"/>
    </source>
</evidence>
<evidence type="ECO:0000259" key="3">
    <source>
        <dbReference type="Pfam" id="PF00483"/>
    </source>
</evidence>
<feature type="domain" description="Mannose-1-phosphate guanyltransferase C-terminal" evidence="4">
    <location>
        <begin position="253"/>
        <end position="376"/>
    </location>
</feature>
<dbReference type="RefSeq" id="WP_284033425.1">
    <property type="nucleotide sequence ID" value="NZ_CP126155.1"/>
</dbReference>
<accession>A0ABD5W6N1</accession>
<dbReference type="CDD" id="cd04181">
    <property type="entry name" value="NTP_transferase"/>
    <property type="match status" value="1"/>
</dbReference>
<dbReference type="InterPro" id="IPR056729">
    <property type="entry name" value="GMPPB_C"/>
</dbReference>
<dbReference type="InterPro" id="IPR011004">
    <property type="entry name" value="Trimer_LpxA-like_sf"/>
</dbReference>
<keyword evidence="6" id="KW-1185">Reference proteome</keyword>
<organism evidence="5 6">
    <name type="scientific">Halobaculum lipolyticum</name>
    <dbReference type="NCBI Taxonomy" id="3032001"/>
    <lineage>
        <taxon>Archaea</taxon>
        <taxon>Methanobacteriati</taxon>
        <taxon>Methanobacteriota</taxon>
        <taxon>Stenosarchaea group</taxon>
        <taxon>Halobacteria</taxon>
        <taxon>Halobacteriales</taxon>
        <taxon>Haloferacaceae</taxon>
        <taxon>Halobaculum</taxon>
    </lineage>
</organism>
<evidence type="ECO:0000256" key="1">
    <source>
        <dbReference type="ARBA" id="ARBA00007274"/>
    </source>
</evidence>
<dbReference type="Proteomes" id="UP001596461">
    <property type="component" value="Unassembled WGS sequence"/>
</dbReference>
<dbReference type="EMBL" id="JBHTAH010000002">
    <property type="protein sequence ID" value="MFC7068756.1"/>
    <property type="molecule type" value="Genomic_DNA"/>
</dbReference>
<sequence>MKAVLLAAGGGRRLGPLTERRPKPMVPVGNRPILETVLEAAVGVGVEEVVLVVGRGSDRIRTHFGDGDEWGVEIRYVVQDHQLGAAHALSQVESVVDGHFLTLHGDQLVDEELLERLVARWEETATPTIAAVRSQRPTEYGAVEIEDGTVRGVSRTPTDDPPFLVNGGAYVFDERVFDVIRGMEETDDGDFGMATALQRLADGGGLAAVLHRGAWQDLTYPWDLLTTNAALVHEHEATGASDHPGVHDTAAVSEAVALDEGVSIGPNATLLPGTSLGRNVRVGANAVVSNSIVMAGAHIGDGAVVHDTVVGEAAAIGSNVTAEGGPADVEIDDRIHRDVGLGGVVADRATIRGNATLTPGTVVGCEVVADSGTVLQGRIASEETVRRA</sequence>
<dbReference type="GeneID" id="81127047"/>
<evidence type="ECO:0000259" key="4">
    <source>
        <dbReference type="Pfam" id="PF25087"/>
    </source>
</evidence>
<dbReference type="AlphaFoldDB" id="A0ABD5W6N1"/>
<reference evidence="5 6" key="1">
    <citation type="journal article" date="2019" name="Int. J. Syst. Evol. Microbiol.">
        <title>The Global Catalogue of Microorganisms (GCM) 10K type strain sequencing project: providing services to taxonomists for standard genome sequencing and annotation.</title>
        <authorList>
            <consortium name="The Broad Institute Genomics Platform"/>
            <consortium name="The Broad Institute Genome Sequencing Center for Infectious Disease"/>
            <person name="Wu L."/>
            <person name="Ma J."/>
        </authorList>
    </citation>
    <scope>NUCLEOTIDE SEQUENCE [LARGE SCALE GENOMIC DNA]</scope>
    <source>
        <strain evidence="5 6">DT31</strain>
    </source>
</reference>
<comment type="similarity">
    <text evidence="1">Belongs to the transferase hexapeptide repeat family.</text>
</comment>
<dbReference type="InterPro" id="IPR050486">
    <property type="entry name" value="Mannose-1P_guanyltransferase"/>
</dbReference>
<dbReference type="Gene3D" id="2.160.10.10">
    <property type="entry name" value="Hexapeptide repeat proteins"/>
    <property type="match status" value="1"/>
</dbReference>